<comment type="caution">
    <text evidence="1">The sequence shown here is derived from an EMBL/GenBank/DDBJ whole genome shotgun (WGS) entry which is preliminary data.</text>
</comment>
<dbReference type="InterPro" id="IPR005906">
    <property type="entry name" value="LysW"/>
</dbReference>
<accession>A0A2H0NID9</accession>
<dbReference type="Gene3D" id="2.20.28.160">
    <property type="match status" value="1"/>
</dbReference>
<evidence type="ECO:0000313" key="2">
    <source>
        <dbReference type="Proteomes" id="UP000230707"/>
    </source>
</evidence>
<gene>
    <name evidence="1" type="ORF">COV53_05860</name>
</gene>
<organism evidence="1 2">
    <name type="scientific">Candidatus Gottesmanbacteria bacterium CG11_big_fil_rev_8_21_14_0_20_37_11</name>
    <dbReference type="NCBI Taxonomy" id="1974575"/>
    <lineage>
        <taxon>Bacteria</taxon>
        <taxon>Candidatus Gottesmaniibacteriota</taxon>
    </lineage>
</organism>
<protein>
    <submittedName>
        <fullName evidence="1">Lysine biosynthesis protein LysW</fullName>
    </submittedName>
</protein>
<name>A0A2H0NID9_9BACT</name>
<dbReference type="EMBL" id="PCWS01000132">
    <property type="protein sequence ID" value="PIR07906.1"/>
    <property type="molecule type" value="Genomic_DNA"/>
</dbReference>
<dbReference type="AlphaFoldDB" id="A0A2H0NID9"/>
<proteinExistence type="predicted"/>
<evidence type="ECO:0000313" key="1">
    <source>
        <dbReference type="EMBL" id="PIR07906.1"/>
    </source>
</evidence>
<dbReference type="Proteomes" id="UP000230707">
    <property type="component" value="Unassembled WGS sequence"/>
</dbReference>
<reference evidence="1 2" key="1">
    <citation type="submission" date="2017-09" db="EMBL/GenBank/DDBJ databases">
        <title>Depth-based differentiation of microbial function through sediment-hosted aquifers and enrichment of novel symbionts in the deep terrestrial subsurface.</title>
        <authorList>
            <person name="Probst A.J."/>
            <person name="Ladd B."/>
            <person name="Jarett J.K."/>
            <person name="Geller-Mcgrath D.E."/>
            <person name="Sieber C.M."/>
            <person name="Emerson J.B."/>
            <person name="Anantharaman K."/>
            <person name="Thomas B.C."/>
            <person name="Malmstrom R."/>
            <person name="Stieglmeier M."/>
            <person name="Klingl A."/>
            <person name="Woyke T."/>
            <person name="Ryan C.M."/>
            <person name="Banfield J.F."/>
        </authorList>
    </citation>
    <scope>NUCLEOTIDE SEQUENCE [LARGE SCALE GENOMIC DNA]</scope>
    <source>
        <strain evidence="1">CG11_big_fil_rev_8_21_14_0_20_37_11</strain>
    </source>
</reference>
<dbReference type="Pfam" id="PF21344">
    <property type="entry name" value="Zn_ribbon_LysW"/>
    <property type="match status" value="1"/>
</dbReference>
<sequence>MQNEHKKIDKIICPECDGEIPFFSSLKLGTVVECPACVTQSEIVDLAPLKLAPLEEEK</sequence>